<dbReference type="PANTHER" id="PTHR34281:SF2">
    <property type="entry name" value="PROTEIN EARLY FLOWERING 3"/>
    <property type="match status" value="1"/>
</dbReference>
<sequence>MSPSEGLVYKPYPGPGYTGAVYGGYRPFGQGPPDVTFMNPAYGVPDFHQAIAVPPFIPPGGYPYFPPHGVPAMYQSASVSAVEQKNGATLHVRKPQPFRERELESSPGEKAQEIIKEKFAEERDTLFFSFTVPIVSKEVLKSLETRQKPQVIRVVPHNPRFATVSAARIFQSIQEERKRYDLV</sequence>
<reference evidence="1" key="1">
    <citation type="submission" date="2012-05" db="EMBL/GenBank/DDBJ databases">
        <authorList>
            <person name="Krishnakumar V."/>
            <person name="Cheung F."/>
            <person name="Xiao Y."/>
            <person name="Chan A."/>
            <person name="Moskal W.A."/>
            <person name="Town C.D."/>
        </authorList>
    </citation>
    <scope>NUCLEOTIDE SEQUENCE</scope>
</reference>
<dbReference type="AlphaFoldDB" id="I3S607"/>
<dbReference type="GO" id="GO:2000028">
    <property type="term" value="P:regulation of photoperiodism, flowering"/>
    <property type="evidence" value="ECO:0007669"/>
    <property type="project" value="InterPro"/>
</dbReference>
<accession>I3S607</accession>
<proteinExistence type="evidence at transcript level"/>
<name>I3S607_MEDTR</name>
<dbReference type="EMBL" id="BT135904">
    <property type="protein sequence ID" value="AFK35699.1"/>
    <property type="molecule type" value="mRNA"/>
</dbReference>
<organism evidence="1">
    <name type="scientific">Medicago truncatula</name>
    <name type="common">Barrel medic</name>
    <name type="synonym">Medicago tribuloides</name>
    <dbReference type="NCBI Taxonomy" id="3880"/>
    <lineage>
        <taxon>Eukaryota</taxon>
        <taxon>Viridiplantae</taxon>
        <taxon>Streptophyta</taxon>
        <taxon>Embryophyta</taxon>
        <taxon>Tracheophyta</taxon>
        <taxon>Spermatophyta</taxon>
        <taxon>Magnoliopsida</taxon>
        <taxon>eudicotyledons</taxon>
        <taxon>Gunneridae</taxon>
        <taxon>Pentapetalae</taxon>
        <taxon>rosids</taxon>
        <taxon>fabids</taxon>
        <taxon>Fabales</taxon>
        <taxon>Fabaceae</taxon>
        <taxon>Papilionoideae</taxon>
        <taxon>50 kb inversion clade</taxon>
        <taxon>NPAAA clade</taxon>
        <taxon>Hologalegina</taxon>
        <taxon>IRL clade</taxon>
        <taxon>Trifolieae</taxon>
        <taxon>Medicago</taxon>
    </lineage>
</organism>
<dbReference type="ExpressionAtlas" id="I3S607">
    <property type="expression patterns" value="differential"/>
</dbReference>
<protein>
    <submittedName>
        <fullName evidence="1">Uncharacterized protein</fullName>
    </submittedName>
</protein>
<dbReference type="PANTHER" id="PTHR34281">
    <property type="entry name" value="PROTEIN EARLY FLOWERING 3"/>
    <property type="match status" value="1"/>
</dbReference>
<evidence type="ECO:0000313" key="1">
    <source>
        <dbReference type="EMBL" id="AFK35699.1"/>
    </source>
</evidence>
<dbReference type="InterPro" id="IPR039319">
    <property type="entry name" value="ELF3-like"/>
</dbReference>